<dbReference type="Proteomes" id="UP000324800">
    <property type="component" value="Unassembled WGS sequence"/>
</dbReference>
<dbReference type="AlphaFoldDB" id="A0A5J4TCR8"/>
<gene>
    <name evidence="2" type="ORF">EZS28_049188</name>
</gene>
<sequence length="167" mass="19360">MDDDGVKKLSAKEQEQLGCVRNKIDDDIWEKKLEQQINELQADYNKIPSEVEKKDYIHMTSGIVIIFVVFMTQLILLVVFVENYSLAPSNILLTGMRPPTLSQIQFFLLRFVIANYSCVKPIDRIIFPTTTNPIWQDDSHVTTDRKLLLQLANKASDYFNKLHMDTH</sequence>
<evidence type="ECO:0000256" key="1">
    <source>
        <dbReference type="SAM" id="Phobius"/>
    </source>
</evidence>
<reference evidence="2 3" key="1">
    <citation type="submission" date="2019-03" db="EMBL/GenBank/DDBJ databases">
        <title>Single cell metagenomics reveals metabolic interactions within the superorganism composed of flagellate Streblomastix strix and complex community of Bacteroidetes bacteria on its surface.</title>
        <authorList>
            <person name="Treitli S.C."/>
            <person name="Kolisko M."/>
            <person name="Husnik F."/>
            <person name="Keeling P."/>
            <person name="Hampl V."/>
        </authorList>
    </citation>
    <scope>NUCLEOTIDE SEQUENCE [LARGE SCALE GENOMIC DNA]</scope>
    <source>
        <strain evidence="2">ST1C</strain>
    </source>
</reference>
<proteinExistence type="predicted"/>
<protein>
    <submittedName>
        <fullName evidence="2">Uncharacterized protein</fullName>
    </submittedName>
</protein>
<comment type="caution">
    <text evidence="2">The sequence shown here is derived from an EMBL/GenBank/DDBJ whole genome shotgun (WGS) entry which is preliminary data.</text>
</comment>
<evidence type="ECO:0000313" key="2">
    <source>
        <dbReference type="EMBL" id="KAA6355285.1"/>
    </source>
</evidence>
<accession>A0A5J4TCR8</accession>
<dbReference type="EMBL" id="SNRW01034851">
    <property type="protein sequence ID" value="KAA6355285.1"/>
    <property type="molecule type" value="Genomic_DNA"/>
</dbReference>
<feature type="transmembrane region" description="Helical" evidence="1">
    <location>
        <begin position="56"/>
        <end position="81"/>
    </location>
</feature>
<evidence type="ECO:0000313" key="3">
    <source>
        <dbReference type="Proteomes" id="UP000324800"/>
    </source>
</evidence>
<organism evidence="2 3">
    <name type="scientific">Streblomastix strix</name>
    <dbReference type="NCBI Taxonomy" id="222440"/>
    <lineage>
        <taxon>Eukaryota</taxon>
        <taxon>Metamonada</taxon>
        <taxon>Preaxostyla</taxon>
        <taxon>Oxymonadida</taxon>
        <taxon>Streblomastigidae</taxon>
        <taxon>Streblomastix</taxon>
    </lineage>
</organism>
<keyword evidence="1" id="KW-0472">Membrane</keyword>
<name>A0A5J4TCR8_9EUKA</name>
<feature type="non-terminal residue" evidence="2">
    <location>
        <position position="167"/>
    </location>
</feature>
<keyword evidence="1" id="KW-1133">Transmembrane helix</keyword>
<keyword evidence="1" id="KW-0812">Transmembrane</keyword>